<keyword evidence="7" id="KW-0482">Metalloprotease</keyword>
<keyword evidence="4" id="KW-0574">Periplasm</keyword>
<reference evidence="10 11" key="1">
    <citation type="submission" date="2018-01" db="EMBL/GenBank/DDBJ databases">
        <title>Whole genome sequencing of Histamine producing bacteria.</title>
        <authorList>
            <person name="Butler K."/>
        </authorList>
    </citation>
    <scope>NUCLEOTIDE SEQUENCE [LARGE SCALE GENOMIC DNA]</scope>
    <source>
        <strain evidence="10 11">DSM 100436</strain>
    </source>
</reference>
<keyword evidence="2" id="KW-0479">Metal-binding</keyword>
<dbReference type="InterPro" id="IPR009045">
    <property type="entry name" value="Zn_M74/Hedgehog-like"/>
</dbReference>
<dbReference type="Proteomes" id="UP000241771">
    <property type="component" value="Unassembled WGS sequence"/>
</dbReference>
<feature type="disulfide bond" evidence="8">
    <location>
        <begin position="196"/>
        <end position="244"/>
    </location>
</feature>
<keyword evidence="6" id="KW-0862">Zinc</keyword>
<keyword evidence="3" id="KW-0732">Signal</keyword>
<feature type="disulfide bond" evidence="8">
    <location>
        <begin position="53"/>
        <end position="280"/>
    </location>
</feature>
<evidence type="ECO:0000256" key="9">
    <source>
        <dbReference type="SAM" id="MobiDB-lite"/>
    </source>
</evidence>
<dbReference type="PIRSF" id="PIRSF018455">
    <property type="entry name" value="MepA"/>
    <property type="match status" value="1"/>
</dbReference>
<dbReference type="NCBIfam" id="NF006947">
    <property type="entry name" value="PRK09429.1"/>
    <property type="match status" value="1"/>
</dbReference>
<proteinExistence type="predicted"/>
<evidence type="ECO:0000256" key="5">
    <source>
        <dbReference type="ARBA" id="ARBA00022801"/>
    </source>
</evidence>
<evidence type="ECO:0000256" key="1">
    <source>
        <dbReference type="ARBA" id="ARBA00022670"/>
    </source>
</evidence>
<dbReference type="Pfam" id="PF03411">
    <property type="entry name" value="Peptidase_M74"/>
    <property type="match status" value="1"/>
</dbReference>
<evidence type="ECO:0000256" key="7">
    <source>
        <dbReference type="ARBA" id="ARBA00023049"/>
    </source>
</evidence>
<evidence type="ECO:0000256" key="4">
    <source>
        <dbReference type="ARBA" id="ARBA00022764"/>
    </source>
</evidence>
<dbReference type="AlphaFoldDB" id="A0A2T3NB84"/>
<sequence length="286" mass="32094">MLKQGNGRSIVSQLLLFFVALLLSVSVVASPWEKVETPSEGKSESIGTYNNGCLSGGESLPLAGEGYQVMRSHRGRYYGHSEMIDFLHGLSKQVRQLELGQLLVGDIAMPRGGRFSSGHASHQTGLDADIWLKLTDRPLTEQELIDVQPLPMVHIKQYKINQKNWGEKQALLVQLAAVDERVARIFVHPVIKEQLCQREWTNRDWLRKVRPWWGHYYHFHVRLACPDGDSSCKPQKAPPSGDGCGAELASWKPKPKSPSDKNNKVAKKPRKQPPPPPTQCLALLRQ</sequence>
<dbReference type="SUPFAM" id="SSF55166">
    <property type="entry name" value="Hedgehog/DD-peptidase"/>
    <property type="match status" value="1"/>
</dbReference>
<protein>
    <submittedName>
        <fullName evidence="10">Penicillin-insensitive murein endopeptidase</fullName>
    </submittedName>
</protein>
<accession>A0A2T3NB84</accession>
<evidence type="ECO:0000313" key="10">
    <source>
        <dbReference type="EMBL" id="PSW11061.1"/>
    </source>
</evidence>
<dbReference type="Gene3D" id="3.30.1380.10">
    <property type="match status" value="1"/>
</dbReference>
<keyword evidence="8" id="KW-1015">Disulfide bond</keyword>
<dbReference type="InterPro" id="IPR005073">
    <property type="entry name" value="Peptidase_M74"/>
</dbReference>
<dbReference type="EMBL" id="PYMA01000025">
    <property type="protein sequence ID" value="PSW11061.1"/>
    <property type="molecule type" value="Genomic_DNA"/>
</dbReference>
<evidence type="ECO:0000256" key="2">
    <source>
        <dbReference type="ARBA" id="ARBA00022723"/>
    </source>
</evidence>
<keyword evidence="11" id="KW-1185">Reference proteome</keyword>
<dbReference type="GO" id="GO:0006508">
    <property type="term" value="P:proteolysis"/>
    <property type="evidence" value="ECO:0007669"/>
    <property type="project" value="UniProtKB-KW"/>
</dbReference>
<keyword evidence="1" id="KW-0645">Protease</keyword>
<keyword evidence="5" id="KW-0378">Hydrolase</keyword>
<dbReference type="GO" id="GO:0030288">
    <property type="term" value="C:outer membrane-bounded periplasmic space"/>
    <property type="evidence" value="ECO:0007669"/>
    <property type="project" value="InterPro"/>
</dbReference>
<gene>
    <name evidence="10" type="ORF">C9I98_24685</name>
</gene>
<organism evidence="10 11">
    <name type="scientific">Photobacterium sanctipauli</name>
    <dbReference type="NCBI Taxonomy" id="1342794"/>
    <lineage>
        <taxon>Bacteria</taxon>
        <taxon>Pseudomonadati</taxon>
        <taxon>Pseudomonadota</taxon>
        <taxon>Gammaproteobacteria</taxon>
        <taxon>Vibrionales</taxon>
        <taxon>Vibrionaceae</taxon>
        <taxon>Photobacterium</taxon>
    </lineage>
</organism>
<dbReference type="GO" id="GO:0046872">
    <property type="term" value="F:metal ion binding"/>
    <property type="evidence" value="ECO:0007669"/>
    <property type="project" value="UniProtKB-KW"/>
</dbReference>
<feature type="region of interest" description="Disordered" evidence="9">
    <location>
        <begin position="230"/>
        <end position="286"/>
    </location>
</feature>
<evidence type="ECO:0000256" key="3">
    <source>
        <dbReference type="ARBA" id="ARBA00022729"/>
    </source>
</evidence>
<dbReference type="OrthoDB" id="1467367at2"/>
<comment type="caution">
    <text evidence="10">The sequence shown here is derived from an EMBL/GenBank/DDBJ whole genome shotgun (WGS) entry which is preliminary data.</text>
</comment>
<dbReference type="GO" id="GO:0008237">
    <property type="term" value="F:metallopeptidase activity"/>
    <property type="evidence" value="ECO:0007669"/>
    <property type="project" value="UniProtKB-KW"/>
</dbReference>
<name>A0A2T3NB84_9GAMM</name>
<evidence type="ECO:0000256" key="6">
    <source>
        <dbReference type="ARBA" id="ARBA00022833"/>
    </source>
</evidence>
<feature type="disulfide bond" evidence="8">
    <location>
        <begin position="225"/>
        <end position="232"/>
    </location>
</feature>
<evidence type="ECO:0000313" key="11">
    <source>
        <dbReference type="Proteomes" id="UP000241771"/>
    </source>
</evidence>
<evidence type="ECO:0000256" key="8">
    <source>
        <dbReference type="PIRSR" id="PIRSR018455-2"/>
    </source>
</evidence>
<dbReference type="GO" id="GO:0004252">
    <property type="term" value="F:serine-type endopeptidase activity"/>
    <property type="evidence" value="ECO:0007669"/>
    <property type="project" value="InterPro"/>
</dbReference>